<sequence>MEAMRTWINVKEAAAMVGISEKRFRSEWVPEDGPAQVTFRCTNGHSGPSRRIEVLLEDLLMVIEERTTRRGEWARRFL</sequence>
<accession>A0AA48GYK0</accession>
<gene>
    <name evidence="1" type="ORF">METESE_29530</name>
</gene>
<proteinExistence type="predicted"/>
<evidence type="ECO:0000313" key="1">
    <source>
        <dbReference type="EMBL" id="BDU77995.1"/>
    </source>
</evidence>
<evidence type="ECO:0000313" key="2">
    <source>
        <dbReference type="Proteomes" id="UP001228113"/>
    </source>
</evidence>
<protein>
    <submittedName>
        <fullName evidence="1">Uncharacterized protein</fullName>
    </submittedName>
</protein>
<keyword evidence="2" id="KW-1185">Reference proteome</keyword>
<dbReference type="KEGG" id="msea:METESE_29530"/>
<dbReference type="Proteomes" id="UP001228113">
    <property type="component" value="Chromosome"/>
</dbReference>
<name>A0AA48GYK0_9BACT</name>
<dbReference type="AlphaFoldDB" id="A0AA48GYK0"/>
<dbReference type="EMBL" id="AP027081">
    <property type="protein sequence ID" value="BDU77995.1"/>
    <property type="molecule type" value="Genomic_DNA"/>
</dbReference>
<organism evidence="1 2">
    <name type="scientific">Mesoterricola sediminis</name>
    <dbReference type="NCBI Taxonomy" id="2927980"/>
    <lineage>
        <taxon>Bacteria</taxon>
        <taxon>Pseudomonadati</taxon>
        <taxon>Acidobacteriota</taxon>
        <taxon>Holophagae</taxon>
        <taxon>Holophagales</taxon>
        <taxon>Holophagaceae</taxon>
        <taxon>Mesoterricola</taxon>
    </lineage>
</organism>
<reference evidence="1" key="1">
    <citation type="journal article" date="2023" name="Int. J. Syst. Evol. Microbiol.">
        <title>Mesoterricola silvestris gen. nov., sp. nov., Mesoterricola sediminis sp. nov., Geothrix oryzae sp. nov., Geothrix edaphica sp. nov., Geothrix rubra sp. nov., and Geothrix limicola sp. nov., six novel members of Acidobacteriota isolated from soils.</title>
        <authorList>
            <person name="Itoh H."/>
            <person name="Sugisawa Y."/>
            <person name="Mise K."/>
            <person name="Xu Z."/>
            <person name="Kuniyasu M."/>
            <person name="Ushijima N."/>
            <person name="Kawano K."/>
            <person name="Kobayashi E."/>
            <person name="Shiratori Y."/>
            <person name="Masuda Y."/>
            <person name="Senoo K."/>
        </authorList>
    </citation>
    <scope>NUCLEOTIDE SEQUENCE</scope>
    <source>
        <strain evidence="1">W786</strain>
    </source>
</reference>